<feature type="domain" description="RNA polymerase sigma factor 70 region 4 type 2" evidence="7">
    <location>
        <begin position="131"/>
        <end position="177"/>
    </location>
</feature>
<organism evidence="8 9">
    <name type="scientific">Streptomyces laurentii</name>
    <dbReference type="NCBI Taxonomy" id="39478"/>
    <lineage>
        <taxon>Bacteria</taxon>
        <taxon>Bacillati</taxon>
        <taxon>Actinomycetota</taxon>
        <taxon>Actinomycetes</taxon>
        <taxon>Kitasatosporales</taxon>
        <taxon>Streptomycetaceae</taxon>
        <taxon>Streptomyces</taxon>
    </lineage>
</organism>
<dbReference type="InterPro" id="IPR032710">
    <property type="entry name" value="NTF2-like_dom_sf"/>
</dbReference>
<evidence type="ECO:0000256" key="3">
    <source>
        <dbReference type="ARBA" id="ARBA00023015"/>
    </source>
</evidence>
<name>A0A160P0H4_STRLU</name>
<evidence type="ECO:0000256" key="2">
    <source>
        <dbReference type="ARBA" id="ARBA00011344"/>
    </source>
</evidence>
<dbReference type="SUPFAM" id="SSF88946">
    <property type="entry name" value="Sigma2 domain of RNA polymerase sigma factors"/>
    <property type="match status" value="1"/>
</dbReference>
<keyword evidence="4" id="KW-0731">Sigma factor</keyword>
<dbReference type="InterPro" id="IPR013324">
    <property type="entry name" value="RNA_pol_sigma_r3/r4-like"/>
</dbReference>
<dbReference type="NCBIfam" id="TIGR02937">
    <property type="entry name" value="sigma70-ECF"/>
    <property type="match status" value="1"/>
</dbReference>
<evidence type="ECO:0000313" key="9">
    <source>
        <dbReference type="Proteomes" id="UP000217676"/>
    </source>
</evidence>
<reference evidence="8 9" key="1">
    <citation type="journal article" date="2016" name="Genome Announc.">
        <title>Complete Genome Sequence of Thiostrepton-Producing Streptomyces laurentii ATCC 31255.</title>
        <authorList>
            <person name="Doi K."/>
            <person name="Fujino Y."/>
            <person name="Nagayoshi Y."/>
            <person name="Ohshima T."/>
            <person name="Ogata S."/>
        </authorList>
    </citation>
    <scope>NUCLEOTIDE SEQUENCE [LARGE SCALE GENOMIC DNA]</scope>
    <source>
        <strain evidence="8 9">ATCC 31255</strain>
    </source>
</reference>
<feature type="domain" description="RNA polymerase sigma-70 region 2" evidence="6">
    <location>
        <begin position="25"/>
        <end position="87"/>
    </location>
</feature>
<dbReference type="GO" id="GO:0003677">
    <property type="term" value="F:DNA binding"/>
    <property type="evidence" value="ECO:0007669"/>
    <property type="project" value="InterPro"/>
</dbReference>
<comment type="similarity">
    <text evidence="1">Belongs to the sigma-70 factor family. ECF subfamily.</text>
</comment>
<dbReference type="EMBL" id="AP017424">
    <property type="protein sequence ID" value="BAU84837.1"/>
    <property type="molecule type" value="Genomic_DNA"/>
</dbReference>
<comment type="subunit">
    <text evidence="2">Interacts transiently with the RNA polymerase catalytic core formed by RpoA, RpoB, RpoC and RpoZ (2 alpha, 1 beta, 1 beta' and 1 omega subunit) to form the RNA polymerase holoenzyme that can initiate transcription.</text>
</comment>
<evidence type="ECO:0000259" key="6">
    <source>
        <dbReference type="Pfam" id="PF04542"/>
    </source>
</evidence>
<dbReference type="InterPro" id="IPR036388">
    <property type="entry name" value="WH-like_DNA-bd_sf"/>
</dbReference>
<evidence type="ECO:0000256" key="4">
    <source>
        <dbReference type="ARBA" id="ARBA00023082"/>
    </source>
</evidence>
<gene>
    <name evidence="8" type="ORF">SLA_3944</name>
</gene>
<dbReference type="PANTHER" id="PTHR30173">
    <property type="entry name" value="SIGMA 19 FACTOR"/>
    <property type="match status" value="1"/>
</dbReference>
<evidence type="ECO:0000256" key="5">
    <source>
        <dbReference type="ARBA" id="ARBA00023163"/>
    </source>
</evidence>
<keyword evidence="5" id="KW-0804">Transcription</keyword>
<dbReference type="Proteomes" id="UP000217676">
    <property type="component" value="Chromosome"/>
</dbReference>
<evidence type="ECO:0000259" key="7">
    <source>
        <dbReference type="Pfam" id="PF08281"/>
    </source>
</evidence>
<protein>
    <submittedName>
        <fullName evidence="8">ECF subfamily RNA polymerase sigma factor</fullName>
    </submittedName>
</protein>
<dbReference type="Pfam" id="PF08281">
    <property type="entry name" value="Sigma70_r4_2"/>
    <property type="match status" value="1"/>
</dbReference>
<dbReference type="InterPro" id="IPR007627">
    <property type="entry name" value="RNA_pol_sigma70_r2"/>
</dbReference>
<dbReference type="GO" id="GO:0006352">
    <property type="term" value="P:DNA-templated transcription initiation"/>
    <property type="evidence" value="ECO:0007669"/>
    <property type="project" value="InterPro"/>
</dbReference>
<evidence type="ECO:0000256" key="1">
    <source>
        <dbReference type="ARBA" id="ARBA00010641"/>
    </source>
</evidence>
<dbReference type="AlphaFoldDB" id="A0A160P0H4"/>
<keyword evidence="3" id="KW-0805">Transcription regulation</keyword>
<dbReference type="KEGG" id="slau:SLA_3944"/>
<dbReference type="SUPFAM" id="SSF54427">
    <property type="entry name" value="NTF2-like"/>
    <property type="match status" value="1"/>
</dbReference>
<evidence type="ECO:0000313" key="8">
    <source>
        <dbReference type="EMBL" id="BAU84837.1"/>
    </source>
</evidence>
<dbReference type="InterPro" id="IPR014284">
    <property type="entry name" value="RNA_pol_sigma-70_dom"/>
</dbReference>
<dbReference type="RefSeq" id="WP_359883412.1">
    <property type="nucleotide sequence ID" value="NZ_JBEYHT010000062.1"/>
</dbReference>
<dbReference type="GO" id="GO:0016987">
    <property type="term" value="F:sigma factor activity"/>
    <property type="evidence" value="ECO:0007669"/>
    <property type="project" value="UniProtKB-KW"/>
</dbReference>
<sequence length="307" mass="33149">MDHGHDKDRNVAYQHGPELLAERFEADRGQLRAVAYRMLGSLGEAEDAVQEAWIKLNRSDTAGIRNLSAWLTTVVGRICLDMLRSRTSRREDPLFSDTYIPDPVVREDGAAPDPEREALLADEVGLALLIVLETLVPAERLAFVLHDMFAVSFDEIAPIVDRSPAAARQLASRARRRVQDAAPAPAPDPARQREVVSAFLAASQAGDFEGLLAVLDPDVLLRVDGGVLLPAEASTLVRGAERVTAQALTFAKFRHTVRRVTVNGAAGLVSLADGAPAGLMVFTIVGTRVVGIDIIADRERLAALGVR</sequence>
<dbReference type="PANTHER" id="PTHR30173:SF43">
    <property type="entry name" value="ECF RNA POLYMERASE SIGMA FACTOR SIGI-RELATED"/>
    <property type="match status" value="1"/>
</dbReference>
<dbReference type="Pfam" id="PF04542">
    <property type="entry name" value="Sigma70_r2"/>
    <property type="match status" value="1"/>
</dbReference>
<dbReference type="Gene3D" id="1.10.1740.10">
    <property type="match status" value="1"/>
</dbReference>
<proteinExistence type="inferred from homology"/>
<dbReference type="SUPFAM" id="SSF88659">
    <property type="entry name" value="Sigma3 and sigma4 domains of RNA polymerase sigma factors"/>
    <property type="match status" value="1"/>
</dbReference>
<accession>A0A160P0H4</accession>
<keyword evidence="9" id="KW-1185">Reference proteome</keyword>
<dbReference type="Gene3D" id="1.10.10.10">
    <property type="entry name" value="Winged helix-like DNA-binding domain superfamily/Winged helix DNA-binding domain"/>
    <property type="match status" value="1"/>
</dbReference>
<dbReference type="InterPro" id="IPR013249">
    <property type="entry name" value="RNA_pol_sigma70_r4_t2"/>
</dbReference>
<dbReference type="InterPro" id="IPR013325">
    <property type="entry name" value="RNA_pol_sigma_r2"/>
</dbReference>
<dbReference type="Gene3D" id="3.10.450.50">
    <property type="match status" value="1"/>
</dbReference>
<dbReference type="InterPro" id="IPR052704">
    <property type="entry name" value="ECF_Sigma-70_Domain"/>
</dbReference>